<proteinExistence type="predicted"/>
<dbReference type="InterPro" id="IPR000182">
    <property type="entry name" value="GNAT_dom"/>
</dbReference>
<accession>A0A4P6LZA4</accession>
<feature type="domain" description="N-acetyltransferase" evidence="1">
    <location>
        <begin position="2"/>
        <end position="152"/>
    </location>
</feature>
<sequence>MIRLRPYKDTDACEILSWCKNEADFYKWTAGMLGNYPITEKEFNSVKSLMPFTAFDESGIVGFFTFRNPGSSLDELRFGYVILDPEKRGKGYGKAMIQQGVKFAFEIYGAGKVSLGVFENNPSAYHCYRAAGFQDLISDSVETYHVMKEDWKCLELAMER</sequence>
<dbReference type="PANTHER" id="PTHR43415">
    <property type="entry name" value="SPERMIDINE N(1)-ACETYLTRANSFERASE"/>
    <property type="match status" value="1"/>
</dbReference>
<evidence type="ECO:0000259" key="1">
    <source>
        <dbReference type="PROSITE" id="PS51186"/>
    </source>
</evidence>
<dbReference type="Proteomes" id="UP000289794">
    <property type="component" value="Chromosome"/>
</dbReference>
<dbReference type="EMBL" id="CP035945">
    <property type="protein sequence ID" value="QBE96453.1"/>
    <property type="molecule type" value="Genomic_DNA"/>
</dbReference>
<dbReference type="SUPFAM" id="SSF55729">
    <property type="entry name" value="Acyl-CoA N-acyltransferases (Nat)"/>
    <property type="match status" value="1"/>
</dbReference>
<dbReference type="Gene3D" id="3.40.630.30">
    <property type="match status" value="1"/>
</dbReference>
<dbReference type="EMBL" id="CP039126">
    <property type="protein sequence ID" value="QMW80261.1"/>
    <property type="molecule type" value="Genomic_DNA"/>
</dbReference>
<name>A0A4P6LZA4_9FIRM</name>
<dbReference type="RefSeq" id="WP_018595083.1">
    <property type="nucleotide sequence ID" value="NZ_AP031416.1"/>
</dbReference>
<dbReference type="EC" id="2.3.1.57" evidence="2"/>
<keyword evidence="2" id="KW-0808">Transferase</keyword>
<evidence type="ECO:0000313" key="4">
    <source>
        <dbReference type="Proteomes" id="UP000289794"/>
    </source>
</evidence>
<gene>
    <name evidence="2" type="primary">speG</name>
    <name evidence="3" type="ORF">E5259_23235</name>
    <name evidence="2" type="ORF">PMF13cell1_01997</name>
</gene>
<dbReference type="Pfam" id="PF00583">
    <property type="entry name" value="Acetyltransf_1"/>
    <property type="match status" value="1"/>
</dbReference>
<dbReference type="PROSITE" id="PS51186">
    <property type="entry name" value="GNAT"/>
    <property type="match status" value="1"/>
</dbReference>
<dbReference type="GeneID" id="75054304"/>
<dbReference type="InterPro" id="IPR016181">
    <property type="entry name" value="Acyl_CoA_acyltransferase"/>
</dbReference>
<reference evidence="3 5" key="2">
    <citation type="submission" date="2019-04" db="EMBL/GenBank/DDBJ databases">
        <authorList>
            <person name="Schori C."/>
            <person name="Ahrens C."/>
        </authorList>
    </citation>
    <scope>NUCLEOTIDE SEQUENCE [LARGE SCALE GENOMIC DNA]</scope>
    <source>
        <strain evidence="3 5">DSM 2950</strain>
    </source>
</reference>
<reference evidence="2 4" key="1">
    <citation type="submission" date="2019-01" db="EMBL/GenBank/DDBJ databases">
        <title>PMF-metabolizing Aryl O-demethylase.</title>
        <authorList>
            <person name="Kim M."/>
        </authorList>
    </citation>
    <scope>NUCLEOTIDE SEQUENCE [LARGE SCALE GENOMIC DNA]</scope>
    <source>
        <strain evidence="2 4">PMF1</strain>
    </source>
</reference>
<dbReference type="CDD" id="cd04301">
    <property type="entry name" value="NAT_SF"/>
    <property type="match status" value="1"/>
</dbReference>
<evidence type="ECO:0000313" key="5">
    <source>
        <dbReference type="Proteomes" id="UP000515789"/>
    </source>
</evidence>
<evidence type="ECO:0000313" key="2">
    <source>
        <dbReference type="EMBL" id="QBE96453.1"/>
    </source>
</evidence>
<dbReference type="GO" id="GO:0004145">
    <property type="term" value="F:diamine N-acetyltransferase activity"/>
    <property type="evidence" value="ECO:0007669"/>
    <property type="project" value="UniProtKB-EC"/>
</dbReference>
<dbReference type="AlphaFoldDB" id="A0A4P6LZA4"/>
<dbReference type="KEGG" id="bpro:PMF13cell1_01997"/>
<keyword evidence="2" id="KW-0012">Acyltransferase</keyword>
<evidence type="ECO:0000313" key="3">
    <source>
        <dbReference type="EMBL" id="QMW80261.1"/>
    </source>
</evidence>
<dbReference type="Proteomes" id="UP000515789">
    <property type="component" value="Chromosome"/>
</dbReference>
<organism evidence="2 4">
    <name type="scientific">Blautia producta</name>
    <dbReference type="NCBI Taxonomy" id="33035"/>
    <lineage>
        <taxon>Bacteria</taxon>
        <taxon>Bacillati</taxon>
        <taxon>Bacillota</taxon>
        <taxon>Clostridia</taxon>
        <taxon>Lachnospirales</taxon>
        <taxon>Lachnospiraceae</taxon>
        <taxon>Blautia</taxon>
    </lineage>
</organism>
<protein>
    <submittedName>
        <fullName evidence="3">N-acetyltransferase</fullName>
    </submittedName>
    <submittedName>
        <fullName evidence="2">Spermidine N(1)-acetyltransferase</fullName>
        <ecNumber evidence="2">2.3.1.57</ecNumber>
    </submittedName>
</protein>
<dbReference type="PANTHER" id="PTHR43415:SF3">
    <property type="entry name" value="GNAT-FAMILY ACETYLTRANSFERASE"/>
    <property type="match status" value="1"/>
</dbReference>